<evidence type="ECO:0000313" key="3">
    <source>
        <dbReference type="EMBL" id="CDF57191.1"/>
    </source>
</evidence>
<evidence type="ECO:0000313" key="4">
    <source>
        <dbReference type="Proteomes" id="UP000014923"/>
    </source>
</evidence>
<keyword evidence="1" id="KW-0812">Transmembrane</keyword>
<keyword evidence="1" id="KW-1133">Transmembrane helix</keyword>
<dbReference type="InterPro" id="IPR000160">
    <property type="entry name" value="GGDEF_dom"/>
</dbReference>
<proteinExistence type="predicted"/>
<dbReference type="InterPro" id="IPR043128">
    <property type="entry name" value="Rev_trsase/Diguanyl_cyclase"/>
</dbReference>
<dbReference type="InterPro" id="IPR029787">
    <property type="entry name" value="Nucleotide_cyclase"/>
</dbReference>
<dbReference type="GO" id="GO:0005886">
    <property type="term" value="C:plasma membrane"/>
    <property type="evidence" value="ECO:0007669"/>
    <property type="project" value="TreeGrafter"/>
</dbReference>
<comment type="caution">
    <text evidence="3">The sequence shown here is derived from an EMBL/GenBank/DDBJ whole genome shotgun (WGS) entry which is preliminary data.</text>
</comment>
<evidence type="ECO:0000256" key="1">
    <source>
        <dbReference type="SAM" id="Phobius"/>
    </source>
</evidence>
<dbReference type="SUPFAM" id="SSF55073">
    <property type="entry name" value="Nucleotide cyclase"/>
    <property type="match status" value="1"/>
</dbReference>
<feature type="transmembrane region" description="Helical" evidence="1">
    <location>
        <begin position="244"/>
        <end position="262"/>
    </location>
</feature>
<dbReference type="NCBIfam" id="TIGR00254">
    <property type="entry name" value="GGDEF"/>
    <property type="match status" value="1"/>
</dbReference>
<dbReference type="GO" id="GO:0052621">
    <property type="term" value="F:diguanylate cyclase activity"/>
    <property type="evidence" value="ECO:0007669"/>
    <property type="project" value="TreeGrafter"/>
</dbReference>
<dbReference type="OrthoDB" id="9805474at2"/>
<dbReference type="GO" id="GO:0043709">
    <property type="term" value="P:cell adhesion involved in single-species biofilm formation"/>
    <property type="evidence" value="ECO:0007669"/>
    <property type="project" value="TreeGrafter"/>
</dbReference>
<dbReference type="PANTHER" id="PTHR45138:SF9">
    <property type="entry name" value="DIGUANYLATE CYCLASE DGCM-RELATED"/>
    <property type="match status" value="1"/>
</dbReference>
<accession>R7RP91</accession>
<dbReference type="CDD" id="cd01949">
    <property type="entry name" value="GGDEF"/>
    <property type="match status" value="1"/>
</dbReference>
<dbReference type="HOGENOM" id="CLU_016083_1_0_9"/>
<dbReference type="PANTHER" id="PTHR45138">
    <property type="entry name" value="REGULATORY COMPONENTS OF SENSORY TRANSDUCTION SYSTEM"/>
    <property type="match status" value="1"/>
</dbReference>
<keyword evidence="1" id="KW-0472">Membrane</keyword>
<dbReference type="InterPro" id="IPR029151">
    <property type="entry name" value="Sensor-like_sf"/>
</dbReference>
<feature type="domain" description="GGDEF" evidence="2">
    <location>
        <begin position="348"/>
        <end position="478"/>
    </location>
</feature>
<name>R7RP91_9CLOT</name>
<reference evidence="3" key="1">
    <citation type="submission" date="2013-03" db="EMBL/GenBank/DDBJ databases">
        <title>Draft genome sequence of the hydrogen-ethanol-producing anaerobic alkalithermophilic Caloramator celere.</title>
        <authorList>
            <person name="Ciranna A."/>
            <person name="Larjo A."/>
            <person name="Kivisto A."/>
            <person name="Santala V."/>
            <person name="Roos C."/>
            <person name="Karp M."/>
        </authorList>
    </citation>
    <scope>NUCLEOTIDE SEQUENCE [LARGE SCALE GENOMIC DNA]</scope>
    <source>
        <strain evidence="3">DSM 8682</strain>
    </source>
</reference>
<evidence type="ECO:0000259" key="2">
    <source>
        <dbReference type="PROSITE" id="PS50887"/>
    </source>
</evidence>
<feature type="transmembrane region" description="Helical" evidence="1">
    <location>
        <begin position="7"/>
        <end position="33"/>
    </location>
</feature>
<gene>
    <name evidence="3" type="ORF">TCEL_00086</name>
</gene>
<dbReference type="Proteomes" id="UP000014923">
    <property type="component" value="Unassembled WGS sequence"/>
</dbReference>
<dbReference type="SMART" id="SM00267">
    <property type="entry name" value="GGDEF"/>
    <property type="match status" value="1"/>
</dbReference>
<dbReference type="EMBL" id="CAVN010000085">
    <property type="protein sequence ID" value="CDF57191.1"/>
    <property type="molecule type" value="Genomic_DNA"/>
</dbReference>
<dbReference type="AlphaFoldDB" id="R7RP91"/>
<dbReference type="Gene3D" id="3.30.70.270">
    <property type="match status" value="1"/>
</dbReference>
<organism evidence="3 4">
    <name type="scientific">Thermobrachium celere DSM 8682</name>
    <dbReference type="NCBI Taxonomy" id="941824"/>
    <lineage>
        <taxon>Bacteria</taxon>
        <taxon>Bacillati</taxon>
        <taxon>Bacillota</taxon>
        <taxon>Clostridia</taxon>
        <taxon>Eubacteriales</taxon>
        <taxon>Clostridiaceae</taxon>
        <taxon>Thermobrachium</taxon>
    </lineage>
</organism>
<keyword evidence="4" id="KW-1185">Reference proteome</keyword>
<dbReference type="GO" id="GO:1902201">
    <property type="term" value="P:negative regulation of bacterial-type flagellum-dependent cell motility"/>
    <property type="evidence" value="ECO:0007669"/>
    <property type="project" value="TreeGrafter"/>
</dbReference>
<dbReference type="Pfam" id="PF00990">
    <property type="entry name" value="GGDEF"/>
    <property type="match status" value="1"/>
</dbReference>
<dbReference type="RefSeq" id="WP_018660127.1">
    <property type="nucleotide sequence ID" value="NZ_HF952018.1"/>
</dbReference>
<dbReference type="SUPFAM" id="SSF103190">
    <property type="entry name" value="Sensory domain-like"/>
    <property type="match status" value="1"/>
</dbReference>
<dbReference type="eggNOG" id="COG3706">
    <property type="taxonomic scope" value="Bacteria"/>
</dbReference>
<dbReference type="InterPro" id="IPR050469">
    <property type="entry name" value="Diguanylate_Cyclase"/>
</dbReference>
<sequence length="478" mass="56240">MFKRLKVVITVFLLIMSIVPLILFSSTFFFSVINYFTKNDEKNILEILTRNKKYLEVFVEMNIDDMRLLANSDDLKSYEIDEIKGVLERFLSTRDEYSKIKYIDKDGWFVEVDRSRSVYEKYLQLSQKERLLFEKGDFSTIISEDGINYVVFSSPYEDENRHGIVVGYIDLNRFDYIFKDLTLTGLGNIIIKDSSGNYLFKMDNNKKYDEDVKEEIKNTDFSMIVSINREDIRNVFLNDLFRKLTLYFFLTVVMAIVFAYIISEAINKYITRIIVSINTLTRIKSTDSLLDNIKEIETFKNKFNEIIEKLNKDKIDLSDKAYIDALTGLYNKRFLSEKLSEKLKEVNENVYFMMADIDYFKKINDTYGHIVGDRVLKSLAEILKQNIREGDYAIRFGGEEFLIVFRNITKKEALNIAERLRVQVEKFVYREEKLNIKFTISIGVAKFKNGIEYTIDISDEALYSAKSLGRNRVVYKEV</sequence>
<dbReference type="FunFam" id="3.30.70.270:FF:000001">
    <property type="entry name" value="Diguanylate cyclase domain protein"/>
    <property type="match status" value="1"/>
</dbReference>
<protein>
    <submittedName>
        <fullName evidence="3">Diguanylate cyclase (GGDEF domain)</fullName>
    </submittedName>
</protein>
<dbReference type="PROSITE" id="PS50887">
    <property type="entry name" value="GGDEF"/>
    <property type="match status" value="1"/>
</dbReference>